<reference evidence="2 3" key="1">
    <citation type="submission" date="2019-08" db="EMBL/GenBank/DDBJ databases">
        <authorList>
            <person name="Toschakov S.V."/>
        </authorList>
    </citation>
    <scope>NUCLEOTIDE SEQUENCE [LARGE SCALE GENOMIC DNA]</scope>
    <source>
        <strain evidence="2 3">3753O</strain>
    </source>
</reference>
<feature type="signal peptide" evidence="1">
    <location>
        <begin position="1"/>
        <end position="29"/>
    </location>
</feature>
<accession>A0ABX6BXX4</accession>
<evidence type="ECO:0008006" key="4">
    <source>
        <dbReference type="Google" id="ProtNLM"/>
    </source>
</evidence>
<organism evidence="2 3">
    <name type="scientific">Tepidiforma bonchosmolovskayae</name>
    <dbReference type="NCBI Taxonomy" id="2601677"/>
    <lineage>
        <taxon>Bacteria</taxon>
        <taxon>Bacillati</taxon>
        <taxon>Chloroflexota</taxon>
        <taxon>Tepidiformia</taxon>
        <taxon>Tepidiformales</taxon>
        <taxon>Tepidiformaceae</taxon>
        <taxon>Tepidiforma</taxon>
    </lineage>
</organism>
<proteinExistence type="predicted"/>
<gene>
    <name evidence="2" type="ORF">Tbon_00045</name>
</gene>
<evidence type="ECO:0000313" key="2">
    <source>
        <dbReference type="EMBL" id="QFG01767.1"/>
    </source>
</evidence>
<dbReference type="EMBL" id="CP042829">
    <property type="protein sequence ID" value="QFG01767.1"/>
    <property type="molecule type" value="Genomic_DNA"/>
</dbReference>
<keyword evidence="1" id="KW-0732">Signal</keyword>
<keyword evidence="3" id="KW-1185">Reference proteome</keyword>
<protein>
    <recommendedName>
        <fullName evidence="4">DUF11 domain-containing protein</fullName>
    </recommendedName>
</protein>
<reference evidence="2 3" key="2">
    <citation type="submission" date="2019-10" db="EMBL/GenBank/DDBJ databases">
        <title>Thermopilla bonchosmolovskayae gen. nov., sp. nov., a moderately thermophilic Chloroflexi bacterium from a Chukotka hot spring (Arctic, Russia), representing a novel classis Thermopillaia, which include previously uncultivated lineage OLB14.</title>
        <authorList>
            <person name="Kochetkova T.V."/>
            <person name="Zayulina K.S."/>
            <person name="Zhigarkov V.S."/>
            <person name="Minaev N.V."/>
            <person name="Novikov A."/>
            <person name="Toshchakov S.V."/>
            <person name="Elcheninov A.G."/>
            <person name="Kublanov I.V."/>
        </authorList>
    </citation>
    <scope>NUCLEOTIDE SEQUENCE [LARGE SCALE GENOMIC DNA]</scope>
    <source>
        <strain evidence="2 3">3753O</strain>
    </source>
</reference>
<feature type="chain" id="PRO_5047230815" description="DUF11 domain-containing protein" evidence="1">
    <location>
        <begin position="30"/>
        <end position="126"/>
    </location>
</feature>
<dbReference type="Proteomes" id="UP000326331">
    <property type="component" value="Chromosome"/>
</dbReference>
<name>A0ABX6BXX4_9CHLR</name>
<dbReference type="RefSeq" id="WP_158065714.1">
    <property type="nucleotide sequence ID" value="NZ_CP042829.1"/>
</dbReference>
<evidence type="ECO:0000256" key="1">
    <source>
        <dbReference type="SAM" id="SignalP"/>
    </source>
</evidence>
<sequence length="126" mass="12630">MIVRSLRSPRRLIAAAVFSIVAVSALGFAATNTVPATNAGDGSNTVSGYTISNVHYNLNPANPATANSVTFDISPAVPATGTAAVSFDGGTTWSSSCTTGSTITCTFSTAQPIGAAFTSLRVVAAQ</sequence>
<evidence type="ECO:0000313" key="3">
    <source>
        <dbReference type="Proteomes" id="UP000326331"/>
    </source>
</evidence>